<evidence type="ECO:0000313" key="2">
    <source>
        <dbReference type="Proteomes" id="UP001062846"/>
    </source>
</evidence>
<gene>
    <name evidence="1" type="ORF">RHMOL_Rhmol01G0024700</name>
</gene>
<evidence type="ECO:0000313" key="1">
    <source>
        <dbReference type="EMBL" id="KAI8570312.1"/>
    </source>
</evidence>
<accession>A0ACC0Q076</accession>
<comment type="caution">
    <text evidence="1">The sequence shown here is derived from an EMBL/GenBank/DDBJ whole genome shotgun (WGS) entry which is preliminary data.</text>
</comment>
<dbReference type="Proteomes" id="UP001062846">
    <property type="component" value="Chromosome 1"/>
</dbReference>
<organism evidence="1 2">
    <name type="scientific">Rhododendron molle</name>
    <name type="common">Chinese azalea</name>
    <name type="synonym">Azalea mollis</name>
    <dbReference type="NCBI Taxonomy" id="49168"/>
    <lineage>
        <taxon>Eukaryota</taxon>
        <taxon>Viridiplantae</taxon>
        <taxon>Streptophyta</taxon>
        <taxon>Embryophyta</taxon>
        <taxon>Tracheophyta</taxon>
        <taxon>Spermatophyta</taxon>
        <taxon>Magnoliopsida</taxon>
        <taxon>eudicotyledons</taxon>
        <taxon>Gunneridae</taxon>
        <taxon>Pentapetalae</taxon>
        <taxon>asterids</taxon>
        <taxon>Ericales</taxon>
        <taxon>Ericaceae</taxon>
        <taxon>Ericoideae</taxon>
        <taxon>Rhodoreae</taxon>
        <taxon>Rhododendron</taxon>
    </lineage>
</organism>
<dbReference type="EMBL" id="CM046388">
    <property type="protein sequence ID" value="KAI8570312.1"/>
    <property type="molecule type" value="Genomic_DNA"/>
</dbReference>
<name>A0ACC0Q076_RHOML</name>
<proteinExistence type="predicted"/>
<reference evidence="1" key="1">
    <citation type="submission" date="2022-02" db="EMBL/GenBank/DDBJ databases">
        <title>Plant Genome Project.</title>
        <authorList>
            <person name="Zhang R.-G."/>
        </authorList>
    </citation>
    <scope>NUCLEOTIDE SEQUENCE</scope>
    <source>
        <strain evidence="1">AT1</strain>
    </source>
</reference>
<protein>
    <submittedName>
        <fullName evidence="1">Uncharacterized protein</fullName>
    </submittedName>
</protein>
<keyword evidence="2" id="KW-1185">Reference proteome</keyword>
<sequence length="322" mass="36295">MGDKSGGETESGPRSDWAELTHECLTNILSRLTLEHRWTGPMFVCKSWLRASRDPCLNSVFDLETRFDSAAESARWWTPDFERRIDAMLRSVVDWSEGSLTEIRVRHCSDRSLSYAAERCPNLQVLSIESSQNVTDQSIAKIASGCPKLKQVDISYCYEISHESIALLGQKCPDLRILKRNLMNWLDPSQHTGIVPEEYLNAIPQDADSEAAVIGKFMPHLLHLELRFSKLSAKGLVLISEGCLDLEYLDLSGCANVTSRDIGNATANMKSLNDIKKPNFYIPRSVFHTERYGHWSIKHFQAVTSQVIVVLQLYVPLGCYGV</sequence>